<sequence length="69" mass="8114">MAEPRKPRDSWEAILADAERCYADNSEVLATIKQKKFCKMGETLFKLWQKNKDEEAHALYKRLQALPFL</sequence>
<proteinExistence type="predicted"/>
<dbReference type="AlphaFoldDB" id="A0A2H0V0P3"/>
<gene>
    <name evidence="1" type="ORF">COU01_03965</name>
</gene>
<organism evidence="1 2">
    <name type="scientific">Candidatus Falkowbacteria bacterium CG10_big_fil_rev_8_21_14_0_10_44_15</name>
    <dbReference type="NCBI Taxonomy" id="1974569"/>
    <lineage>
        <taxon>Bacteria</taxon>
        <taxon>Candidatus Falkowiibacteriota</taxon>
    </lineage>
</organism>
<name>A0A2H0V0P3_9BACT</name>
<protein>
    <submittedName>
        <fullName evidence="1">Uncharacterized protein</fullName>
    </submittedName>
</protein>
<evidence type="ECO:0000313" key="1">
    <source>
        <dbReference type="EMBL" id="PIR92019.1"/>
    </source>
</evidence>
<accession>A0A2H0V0P3</accession>
<dbReference type="EMBL" id="PFAT01000051">
    <property type="protein sequence ID" value="PIR92019.1"/>
    <property type="molecule type" value="Genomic_DNA"/>
</dbReference>
<comment type="caution">
    <text evidence="1">The sequence shown here is derived from an EMBL/GenBank/DDBJ whole genome shotgun (WGS) entry which is preliminary data.</text>
</comment>
<evidence type="ECO:0000313" key="2">
    <source>
        <dbReference type="Proteomes" id="UP000228510"/>
    </source>
</evidence>
<dbReference type="Proteomes" id="UP000228510">
    <property type="component" value="Unassembled WGS sequence"/>
</dbReference>
<reference evidence="2" key="1">
    <citation type="submission" date="2017-09" db="EMBL/GenBank/DDBJ databases">
        <title>Depth-based differentiation of microbial function through sediment-hosted aquifers and enrichment of novel symbionts in the deep terrestrial subsurface.</title>
        <authorList>
            <person name="Probst A.J."/>
            <person name="Ladd B."/>
            <person name="Jarett J.K."/>
            <person name="Geller-Mcgrath D.E."/>
            <person name="Sieber C.M.K."/>
            <person name="Emerson J.B."/>
            <person name="Anantharaman K."/>
            <person name="Thomas B.C."/>
            <person name="Malmstrom R."/>
            <person name="Stieglmeier M."/>
            <person name="Klingl A."/>
            <person name="Woyke T."/>
            <person name="Ryan C.M."/>
            <person name="Banfield J.F."/>
        </authorList>
    </citation>
    <scope>NUCLEOTIDE SEQUENCE [LARGE SCALE GENOMIC DNA]</scope>
</reference>